<comment type="function">
    <text evidence="1">Catalyzes the reduction of fatty acyl-CoA to fatty alcohols.</text>
</comment>
<dbReference type="InterPro" id="IPR026055">
    <property type="entry name" value="FAR"/>
</dbReference>
<dbReference type="PANTHER" id="PTHR11011">
    <property type="entry name" value="MALE STERILITY PROTEIN 2-RELATED"/>
    <property type="match status" value="1"/>
</dbReference>
<evidence type="ECO:0000256" key="2">
    <source>
        <dbReference type="SAM" id="MobiDB-lite"/>
    </source>
</evidence>
<sequence length="409" mass="45910">MGSTIIDFLDNKTIFVTGATGFLAKIFVEKILRVQPDIKKLYLLFRANGAESALQRFENEVVGKDLFKNLKEKYGARLQSFLSEKVNLVAGDITCENLGIQDSFMNEQIWREVDILVNVAASTKFNERYDVALALNTYGAKFVLDYAKKCVNIKLLLHVSTAYVSGEKPGLILENPHHMGHALNGVNGLDIEQEKRIMEDKLNMLEADRKTNDKTITLAMRDLGMRRANHYGWPNTYVFTKALGEMILGHSRGDMPLVILRPTIITSTYKEPFPGWIEGIRDHSYGQRYYACPNSKPGTTERGCGYFMWMDASPGPSTPQSHSSGTSSRPSHSPGTSSRPSHSPRSAQNLGMAECSNCKFLAERIKTLEARISVLEGQLEMERHPENHTLESAGILHEIYQGMRNLNME</sequence>
<accession>A0ABQ5A5E3</accession>
<evidence type="ECO:0000259" key="3">
    <source>
        <dbReference type="Pfam" id="PF07993"/>
    </source>
</evidence>
<reference evidence="4" key="1">
    <citation type="journal article" date="2022" name="Int. J. Mol. Sci.">
        <title>Draft Genome of Tanacetum Coccineum: Genomic Comparison of Closely Related Tanacetum-Family Plants.</title>
        <authorList>
            <person name="Yamashiro T."/>
            <person name="Shiraishi A."/>
            <person name="Nakayama K."/>
            <person name="Satake H."/>
        </authorList>
    </citation>
    <scope>NUCLEOTIDE SEQUENCE</scope>
</reference>
<name>A0ABQ5A5E3_9ASTR</name>
<comment type="similarity">
    <text evidence="1">Belongs to the fatty acyl-CoA reductase family.</text>
</comment>
<keyword evidence="5" id="KW-1185">Reference proteome</keyword>
<dbReference type="Proteomes" id="UP001151760">
    <property type="component" value="Unassembled WGS sequence"/>
</dbReference>
<dbReference type="CDD" id="cd05236">
    <property type="entry name" value="FAR-N_SDR_e"/>
    <property type="match status" value="1"/>
</dbReference>
<proteinExistence type="inferred from homology"/>
<dbReference type="EMBL" id="BQNB010011879">
    <property type="protein sequence ID" value="GJS96340.1"/>
    <property type="molecule type" value="Genomic_DNA"/>
</dbReference>
<gene>
    <name evidence="4" type="ORF">Tco_0803308</name>
</gene>
<keyword evidence="1" id="KW-0521">NADP</keyword>
<reference evidence="4" key="2">
    <citation type="submission" date="2022-01" db="EMBL/GenBank/DDBJ databases">
        <authorList>
            <person name="Yamashiro T."/>
            <person name="Shiraishi A."/>
            <person name="Satake H."/>
            <person name="Nakayama K."/>
        </authorList>
    </citation>
    <scope>NUCLEOTIDE SEQUENCE</scope>
</reference>
<evidence type="ECO:0000313" key="4">
    <source>
        <dbReference type="EMBL" id="GJS96340.1"/>
    </source>
</evidence>
<keyword evidence="1" id="KW-0444">Lipid biosynthesis</keyword>
<dbReference type="Pfam" id="PF07993">
    <property type="entry name" value="NAD_binding_4"/>
    <property type="match status" value="1"/>
</dbReference>
<evidence type="ECO:0000313" key="5">
    <source>
        <dbReference type="Proteomes" id="UP001151760"/>
    </source>
</evidence>
<dbReference type="PANTHER" id="PTHR11011:SF99">
    <property type="entry name" value="FATTY ACYL-COA REDUCTASE 3"/>
    <property type="match status" value="1"/>
</dbReference>
<feature type="domain" description="Thioester reductase (TE)" evidence="3">
    <location>
        <begin position="16"/>
        <end position="281"/>
    </location>
</feature>
<dbReference type="SUPFAM" id="SSF51735">
    <property type="entry name" value="NAD(P)-binding Rossmann-fold domains"/>
    <property type="match status" value="1"/>
</dbReference>
<dbReference type="Gene3D" id="3.40.50.720">
    <property type="entry name" value="NAD(P)-binding Rossmann-like Domain"/>
    <property type="match status" value="1"/>
</dbReference>
<keyword evidence="1" id="KW-0443">Lipid metabolism</keyword>
<evidence type="ECO:0000256" key="1">
    <source>
        <dbReference type="RuleBase" id="RU363097"/>
    </source>
</evidence>
<keyword evidence="1" id="KW-0560">Oxidoreductase</keyword>
<feature type="region of interest" description="Disordered" evidence="2">
    <location>
        <begin position="315"/>
        <end position="349"/>
    </location>
</feature>
<dbReference type="InterPro" id="IPR013120">
    <property type="entry name" value="FAR_NAD-bd"/>
</dbReference>
<comment type="caution">
    <text evidence="4">The sequence shown here is derived from an EMBL/GenBank/DDBJ whole genome shotgun (WGS) entry which is preliminary data.</text>
</comment>
<comment type="catalytic activity">
    <reaction evidence="1">
        <text>a long-chain fatty acyl-CoA + 2 NADPH + 2 H(+) = a long-chain primary fatty alcohol + 2 NADP(+) + CoA</text>
        <dbReference type="Rhea" id="RHEA:52716"/>
        <dbReference type="ChEBI" id="CHEBI:15378"/>
        <dbReference type="ChEBI" id="CHEBI:57287"/>
        <dbReference type="ChEBI" id="CHEBI:57783"/>
        <dbReference type="ChEBI" id="CHEBI:58349"/>
        <dbReference type="ChEBI" id="CHEBI:77396"/>
        <dbReference type="ChEBI" id="CHEBI:83139"/>
        <dbReference type="EC" id="1.2.1.84"/>
    </reaction>
</comment>
<protein>
    <recommendedName>
        <fullName evidence="1">Fatty acyl-CoA reductase</fullName>
        <ecNumber evidence="1">1.2.1.84</ecNumber>
    </recommendedName>
</protein>
<feature type="compositionally biased region" description="Low complexity" evidence="2">
    <location>
        <begin position="315"/>
        <end position="346"/>
    </location>
</feature>
<organism evidence="4 5">
    <name type="scientific">Tanacetum coccineum</name>
    <dbReference type="NCBI Taxonomy" id="301880"/>
    <lineage>
        <taxon>Eukaryota</taxon>
        <taxon>Viridiplantae</taxon>
        <taxon>Streptophyta</taxon>
        <taxon>Embryophyta</taxon>
        <taxon>Tracheophyta</taxon>
        <taxon>Spermatophyta</taxon>
        <taxon>Magnoliopsida</taxon>
        <taxon>eudicotyledons</taxon>
        <taxon>Gunneridae</taxon>
        <taxon>Pentapetalae</taxon>
        <taxon>asterids</taxon>
        <taxon>campanulids</taxon>
        <taxon>Asterales</taxon>
        <taxon>Asteraceae</taxon>
        <taxon>Asteroideae</taxon>
        <taxon>Anthemideae</taxon>
        <taxon>Anthemidinae</taxon>
        <taxon>Tanacetum</taxon>
    </lineage>
</organism>
<dbReference type="InterPro" id="IPR036291">
    <property type="entry name" value="NAD(P)-bd_dom_sf"/>
</dbReference>
<dbReference type="EC" id="1.2.1.84" evidence="1"/>